<organism evidence="1">
    <name type="scientific">Thermomicrobium roseum</name>
    <dbReference type="NCBI Taxonomy" id="500"/>
    <lineage>
        <taxon>Bacteria</taxon>
        <taxon>Pseudomonadati</taxon>
        <taxon>Thermomicrobiota</taxon>
        <taxon>Thermomicrobia</taxon>
        <taxon>Thermomicrobiales</taxon>
        <taxon>Thermomicrobiaceae</taxon>
        <taxon>Thermomicrobium</taxon>
    </lineage>
</organism>
<protein>
    <submittedName>
        <fullName evidence="1">Uncharacterized protein</fullName>
    </submittedName>
</protein>
<evidence type="ECO:0000313" key="1">
    <source>
        <dbReference type="EMBL" id="HHM96935.1"/>
    </source>
</evidence>
<dbReference type="AlphaFoldDB" id="A0A7C5VW01"/>
<dbReference type="EMBL" id="DRWX01000322">
    <property type="protein sequence ID" value="HHM96935.1"/>
    <property type="molecule type" value="Genomic_DNA"/>
</dbReference>
<sequence length="148" mass="16769">MGASAEFTMGDIERGEIEYGRFSLDWATVTVQRVDERPYRMAGAIDALLRHVQQRGVSVQEEDSVREYLQKFPDMIAVTESIIGIALRFCSARDLILSLYTDPEIDDTYLELSVRWEECDEAALEQILDASAAYLAGRRGWLQVTVDV</sequence>
<comment type="caution">
    <text evidence="1">The sequence shown here is derived from an EMBL/GenBank/DDBJ whole genome shotgun (WGS) entry which is preliminary data.</text>
</comment>
<gene>
    <name evidence="1" type="ORF">ENM21_06970</name>
</gene>
<reference evidence="1" key="1">
    <citation type="journal article" date="2020" name="mSystems">
        <title>Genome- and Community-Level Interaction Insights into Carbon Utilization and Element Cycling Functions of Hydrothermarchaeota in Hydrothermal Sediment.</title>
        <authorList>
            <person name="Zhou Z."/>
            <person name="Liu Y."/>
            <person name="Xu W."/>
            <person name="Pan J."/>
            <person name="Luo Z.H."/>
            <person name="Li M."/>
        </authorList>
    </citation>
    <scope>NUCLEOTIDE SEQUENCE [LARGE SCALE GENOMIC DNA]</scope>
    <source>
        <strain evidence="1">SpSt-1065</strain>
    </source>
</reference>
<name>A0A7C5VW01_THERO</name>
<proteinExistence type="predicted"/>
<accession>A0A7C5VW01</accession>